<dbReference type="InterPro" id="IPR045736">
    <property type="entry name" value="START_2"/>
</dbReference>
<reference evidence="2 3" key="1">
    <citation type="journal article" date="2018" name="Nat. Biotechnol.">
        <title>A standardized bacterial taxonomy based on genome phylogeny substantially revises the tree of life.</title>
        <authorList>
            <person name="Parks D.H."/>
            <person name="Chuvochina M."/>
            <person name="Waite D.W."/>
            <person name="Rinke C."/>
            <person name="Skarshewski A."/>
            <person name="Chaumeil P.A."/>
            <person name="Hugenholtz P."/>
        </authorList>
    </citation>
    <scope>NUCLEOTIDE SEQUENCE [LARGE SCALE GENOMIC DNA]</scope>
    <source>
        <strain evidence="2">UBA11482</strain>
    </source>
</reference>
<gene>
    <name evidence="2" type="ORF">DDY73_06800</name>
</gene>
<organism evidence="2 3">
    <name type="scientific">Coprobacter fastidiosus</name>
    <dbReference type="NCBI Taxonomy" id="1099853"/>
    <lineage>
        <taxon>Bacteria</taxon>
        <taxon>Pseudomonadati</taxon>
        <taxon>Bacteroidota</taxon>
        <taxon>Bacteroidia</taxon>
        <taxon>Bacteroidales</taxon>
        <taxon>Barnesiellaceae</taxon>
        <taxon>Coprobacter</taxon>
    </lineage>
</organism>
<dbReference type="EMBL" id="DNWC01000088">
    <property type="protein sequence ID" value="HBJ08699.1"/>
    <property type="molecule type" value="Genomic_DNA"/>
</dbReference>
<feature type="domain" description="START-like" evidence="1">
    <location>
        <begin position="2"/>
        <end position="128"/>
    </location>
</feature>
<proteinExistence type="predicted"/>
<dbReference type="Gene3D" id="3.30.530.20">
    <property type="match status" value="1"/>
</dbReference>
<evidence type="ECO:0000313" key="2">
    <source>
        <dbReference type="EMBL" id="HBJ08699.1"/>
    </source>
</evidence>
<dbReference type="InterPro" id="IPR023393">
    <property type="entry name" value="START-like_dom_sf"/>
</dbReference>
<dbReference type="AlphaFoldDB" id="A0A354M2G0"/>
<comment type="caution">
    <text evidence="2">The sequence shown here is derived from an EMBL/GenBank/DDBJ whole genome shotgun (WGS) entry which is preliminary data.</text>
</comment>
<dbReference type="SUPFAM" id="SSF55961">
    <property type="entry name" value="Bet v1-like"/>
    <property type="match status" value="1"/>
</dbReference>
<dbReference type="Proteomes" id="UP000262954">
    <property type="component" value="Unassembled WGS sequence"/>
</dbReference>
<sequence length="128" mass="15164">MNKEKYIIEYRLNNVSPSVLWTYVGTVNGLADWFADTVTADGKEYTFFWNKMPQTAHQIGYRSGVFIRFRWDEEDVDTKSYFEFRINVIELTGDVILEITDYAYPDEKRDSIDLWNRQISSLRQRLGA</sequence>
<accession>A0A354M2G0</accession>
<protein>
    <recommendedName>
        <fullName evidence="1">START-like domain-containing protein</fullName>
    </recommendedName>
</protein>
<evidence type="ECO:0000313" key="3">
    <source>
        <dbReference type="Proteomes" id="UP000262954"/>
    </source>
</evidence>
<dbReference type="Pfam" id="PF19569">
    <property type="entry name" value="START_2"/>
    <property type="match status" value="1"/>
</dbReference>
<evidence type="ECO:0000259" key="1">
    <source>
        <dbReference type="Pfam" id="PF19569"/>
    </source>
</evidence>
<name>A0A354M2G0_9BACT</name>